<sequence>MADVLDDHIKYSGSLSERNPMVHVSPTLEEYRAFLWWSYASDEELKVYPHEQHGVDRLYLLLSIASKYYFDALETWAHLNLHSTVSKTDYIERCSDDSRTLLTQKCIEHHLFDTLSIVVHDIAQNEAHMDSISSAELVELVETCIKYRFLDTLSIVVEKWCRRLEAKADTPSVPAILIADKYLDVEEHERDAGVCKRMLTLRTVAYYIHLQLMAERTQPSGLSSHSDHDLAARCAPLHLPPEPKLNSKQIMRLLRGYWSFTSVWERLRLKPTPLPRASSCSAEHHEKICVKAWEHEWLSACGWQRILGINGADLLGLIECLRDQLNGDEELKEKLNDGCRMLGLDGLVELKARTKEGLVDHFSDAA</sequence>
<dbReference type="OrthoDB" id="2923697at2759"/>
<reference evidence="1" key="1">
    <citation type="submission" date="2020-11" db="EMBL/GenBank/DDBJ databases">
        <authorList>
            <consortium name="DOE Joint Genome Institute"/>
            <person name="Ahrendt S."/>
            <person name="Riley R."/>
            <person name="Andreopoulos W."/>
            <person name="LaButti K."/>
            <person name="Pangilinan J."/>
            <person name="Ruiz-duenas F.J."/>
            <person name="Barrasa J.M."/>
            <person name="Sanchez-Garcia M."/>
            <person name="Camarero S."/>
            <person name="Miyauchi S."/>
            <person name="Serrano A."/>
            <person name="Linde D."/>
            <person name="Babiker R."/>
            <person name="Drula E."/>
            <person name="Ayuso-Fernandez I."/>
            <person name="Pacheco R."/>
            <person name="Padilla G."/>
            <person name="Ferreira P."/>
            <person name="Barriuso J."/>
            <person name="Kellner H."/>
            <person name="Castanera R."/>
            <person name="Alfaro M."/>
            <person name="Ramirez L."/>
            <person name="Pisabarro A.G."/>
            <person name="Kuo A."/>
            <person name="Tritt A."/>
            <person name="Lipzen A."/>
            <person name="He G."/>
            <person name="Yan M."/>
            <person name="Ng V."/>
            <person name="Cullen D."/>
            <person name="Martin F."/>
            <person name="Rosso M.-N."/>
            <person name="Henrissat B."/>
            <person name="Hibbett D."/>
            <person name="Martinez A.T."/>
            <person name="Grigoriev I.V."/>
        </authorList>
    </citation>
    <scope>NUCLEOTIDE SEQUENCE</scope>
    <source>
        <strain evidence="1">AH 44721</strain>
    </source>
</reference>
<protein>
    <submittedName>
        <fullName evidence="1">Uncharacterized protein</fullName>
    </submittedName>
</protein>
<gene>
    <name evidence="1" type="ORF">CPB84DRAFT_1795955</name>
</gene>
<dbReference type="Proteomes" id="UP000724874">
    <property type="component" value="Unassembled WGS sequence"/>
</dbReference>
<evidence type="ECO:0000313" key="1">
    <source>
        <dbReference type="EMBL" id="KAF8876207.1"/>
    </source>
</evidence>
<comment type="caution">
    <text evidence="1">The sequence shown here is derived from an EMBL/GenBank/DDBJ whole genome shotgun (WGS) entry which is preliminary data.</text>
</comment>
<name>A0A9P5TGW3_GYMJU</name>
<dbReference type="EMBL" id="JADNYJ010000185">
    <property type="protein sequence ID" value="KAF8876207.1"/>
    <property type="molecule type" value="Genomic_DNA"/>
</dbReference>
<proteinExistence type="predicted"/>
<accession>A0A9P5TGW3</accession>
<dbReference type="AlphaFoldDB" id="A0A9P5TGW3"/>
<evidence type="ECO:0000313" key="2">
    <source>
        <dbReference type="Proteomes" id="UP000724874"/>
    </source>
</evidence>
<keyword evidence="2" id="KW-1185">Reference proteome</keyword>
<organism evidence="1 2">
    <name type="scientific">Gymnopilus junonius</name>
    <name type="common">Spectacular rustgill mushroom</name>
    <name type="synonym">Gymnopilus spectabilis subsp. junonius</name>
    <dbReference type="NCBI Taxonomy" id="109634"/>
    <lineage>
        <taxon>Eukaryota</taxon>
        <taxon>Fungi</taxon>
        <taxon>Dikarya</taxon>
        <taxon>Basidiomycota</taxon>
        <taxon>Agaricomycotina</taxon>
        <taxon>Agaricomycetes</taxon>
        <taxon>Agaricomycetidae</taxon>
        <taxon>Agaricales</taxon>
        <taxon>Agaricineae</taxon>
        <taxon>Hymenogastraceae</taxon>
        <taxon>Gymnopilus</taxon>
    </lineage>
</organism>